<dbReference type="PROSITE" id="PS50071">
    <property type="entry name" value="HOMEOBOX_2"/>
    <property type="match status" value="1"/>
</dbReference>
<evidence type="ECO:0000313" key="4">
    <source>
        <dbReference type="EMBL" id="KAF7276737.1"/>
    </source>
</evidence>
<protein>
    <recommendedName>
        <fullName evidence="3">Homeobox domain-containing protein</fullName>
    </recommendedName>
</protein>
<keyword evidence="5" id="KW-1185">Reference proteome</keyword>
<accession>A0A834I8Y7</accession>
<name>A0A834I8Y7_RHYFE</name>
<feature type="compositionally biased region" description="Basic and acidic residues" evidence="2">
    <location>
        <begin position="14"/>
        <end position="31"/>
    </location>
</feature>
<feature type="compositionally biased region" description="Acidic residues" evidence="2">
    <location>
        <begin position="46"/>
        <end position="56"/>
    </location>
</feature>
<keyword evidence="1" id="KW-0371">Homeobox</keyword>
<reference evidence="4" key="1">
    <citation type="submission" date="2020-08" db="EMBL/GenBank/DDBJ databases">
        <title>Genome sequencing and assembly of the red palm weevil Rhynchophorus ferrugineus.</title>
        <authorList>
            <person name="Dias G.B."/>
            <person name="Bergman C.M."/>
            <person name="Manee M."/>
        </authorList>
    </citation>
    <scope>NUCLEOTIDE SEQUENCE</scope>
    <source>
        <strain evidence="4">AA-2017</strain>
        <tissue evidence="4">Whole larva</tissue>
    </source>
</reference>
<feature type="non-terminal residue" evidence="4">
    <location>
        <position position="1"/>
    </location>
</feature>
<dbReference type="AlphaFoldDB" id="A0A834I8Y7"/>
<keyword evidence="1" id="KW-0539">Nucleus</keyword>
<evidence type="ECO:0000256" key="2">
    <source>
        <dbReference type="SAM" id="MobiDB-lite"/>
    </source>
</evidence>
<dbReference type="GO" id="GO:0003677">
    <property type="term" value="F:DNA binding"/>
    <property type="evidence" value="ECO:0007669"/>
    <property type="project" value="UniProtKB-UniRule"/>
</dbReference>
<dbReference type="GO" id="GO:0005634">
    <property type="term" value="C:nucleus"/>
    <property type="evidence" value="ECO:0007669"/>
    <property type="project" value="UniProtKB-SubCell"/>
</dbReference>
<evidence type="ECO:0000256" key="1">
    <source>
        <dbReference type="PROSITE-ProRule" id="PRU00108"/>
    </source>
</evidence>
<feature type="domain" description="Homeobox" evidence="3">
    <location>
        <begin position="1"/>
        <end position="13"/>
    </location>
</feature>
<dbReference type="InterPro" id="IPR001356">
    <property type="entry name" value="HD"/>
</dbReference>
<gene>
    <name evidence="4" type="ORF">GWI33_009872</name>
</gene>
<feature type="DNA-binding region" description="Homeobox" evidence="1">
    <location>
        <begin position="3"/>
        <end position="14"/>
    </location>
</feature>
<dbReference type="EMBL" id="JAACXV010005725">
    <property type="protein sequence ID" value="KAF7276737.1"/>
    <property type="molecule type" value="Genomic_DNA"/>
</dbReference>
<feature type="region of interest" description="Disordered" evidence="2">
    <location>
        <begin position="14"/>
        <end position="56"/>
    </location>
</feature>
<proteinExistence type="predicted"/>
<evidence type="ECO:0000313" key="5">
    <source>
        <dbReference type="Proteomes" id="UP000625711"/>
    </source>
</evidence>
<comment type="subcellular location">
    <subcellularLocation>
        <location evidence="1">Nucleus</location>
    </subcellularLocation>
</comment>
<comment type="caution">
    <text evidence="4">The sequence shown here is derived from an EMBL/GenBank/DDBJ whole genome shotgun (WGS) entry which is preliminary data.</text>
</comment>
<dbReference type="Proteomes" id="UP000625711">
    <property type="component" value="Unassembled WGS sequence"/>
</dbReference>
<evidence type="ECO:0000259" key="3">
    <source>
        <dbReference type="PROSITE" id="PS50071"/>
    </source>
</evidence>
<organism evidence="4 5">
    <name type="scientific">Rhynchophorus ferrugineus</name>
    <name type="common">Red palm weevil</name>
    <name type="synonym">Curculio ferrugineus</name>
    <dbReference type="NCBI Taxonomy" id="354439"/>
    <lineage>
        <taxon>Eukaryota</taxon>
        <taxon>Metazoa</taxon>
        <taxon>Ecdysozoa</taxon>
        <taxon>Arthropoda</taxon>
        <taxon>Hexapoda</taxon>
        <taxon>Insecta</taxon>
        <taxon>Pterygota</taxon>
        <taxon>Neoptera</taxon>
        <taxon>Endopterygota</taxon>
        <taxon>Coleoptera</taxon>
        <taxon>Polyphaga</taxon>
        <taxon>Cucujiformia</taxon>
        <taxon>Curculionidae</taxon>
        <taxon>Dryophthorinae</taxon>
        <taxon>Rhynchophorus</taxon>
    </lineage>
</organism>
<keyword evidence="1" id="KW-0238">DNA-binding</keyword>
<sequence>VWFKNRRAKWRKQKREEQERLRKIQEEDNRSNIDPQRILPPTQQFSDDDSSDLEVA</sequence>